<protein>
    <submittedName>
        <fullName evidence="1">Uncharacterized protein</fullName>
    </submittedName>
</protein>
<gene>
    <name evidence="1" type="ORF">D791_02474</name>
</gene>
<name>W9UTT8_9GAMM</name>
<sequence>MNWVIKTIKDERSFQKWGVPSEFSSLNSFEDAGCIATGVYSIYERGALIDINLDVQSGKPLLVFFNGAQKRDVGLKLPIFSGLGVAPKGLVTRLSINDPCLYMSDDMNMAWYVGSKHYSLQNDIIPRIIDKIITVTNASSVIFVGGSAGGAASLFYARAYPNSFCITSNPQTNILDYHRPHVNRFLKNCFGVDNVSMVKNNPRLIGSHVLNIRKHYGGSVVNPTIYLQNLPDEHHVERHYKPFMKSLKVKIPDSVGTYQLNNNLLVHIGDWGKGHKSAPRDFWADMILKVVEKQGEWIDMFKNGRSPEFL</sequence>
<dbReference type="SUPFAM" id="SSF53474">
    <property type="entry name" value="alpha/beta-Hydrolases"/>
    <property type="match status" value="1"/>
</dbReference>
<dbReference type="InterPro" id="IPR029058">
    <property type="entry name" value="AB_hydrolase_fold"/>
</dbReference>
<evidence type="ECO:0000313" key="1">
    <source>
        <dbReference type="EMBL" id="EXJ10643.1"/>
    </source>
</evidence>
<keyword evidence="2" id="KW-1185">Reference proteome</keyword>
<dbReference type="RefSeq" id="WP_036511669.1">
    <property type="nucleotide sequence ID" value="NZ_AONB01000012.1"/>
</dbReference>
<dbReference type="AlphaFoldDB" id="W9UTT8"/>
<accession>W9UTT8</accession>
<evidence type="ECO:0000313" key="2">
    <source>
        <dbReference type="Proteomes" id="UP000019464"/>
    </source>
</evidence>
<reference evidence="1 2" key="2">
    <citation type="journal article" date="2015" name="Syst. Appl. Microbiol.">
        <title>Nitrincola nitratireducens sp. nov. isolated from a haloalkaline crater lake.</title>
        <authorList>
            <person name="Singh A."/>
            <person name="Vaidya B."/>
            <person name="Tanuku N.R."/>
            <person name="Pinnaka A.K."/>
        </authorList>
    </citation>
    <scope>NUCLEOTIDE SEQUENCE [LARGE SCALE GENOMIC DNA]</scope>
    <source>
        <strain evidence="1 2">AK23</strain>
    </source>
</reference>
<organism evidence="1 2">
    <name type="scientific">Nitrincola nitratireducens</name>
    <dbReference type="NCBI Taxonomy" id="1229521"/>
    <lineage>
        <taxon>Bacteria</taxon>
        <taxon>Pseudomonadati</taxon>
        <taxon>Pseudomonadota</taxon>
        <taxon>Gammaproteobacteria</taxon>
        <taxon>Oceanospirillales</taxon>
        <taxon>Oceanospirillaceae</taxon>
        <taxon>Nitrincola</taxon>
    </lineage>
</organism>
<dbReference type="STRING" id="1229521.D791_02474"/>
<dbReference type="EMBL" id="AONB01000012">
    <property type="protein sequence ID" value="EXJ10643.1"/>
    <property type="molecule type" value="Genomic_DNA"/>
</dbReference>
<comment type="caution">
    <text evidence="1">The sequence shown here is derived from an EMBL/GenBank/DDBJ whole genome shotgun (WGS) entry which is preliminary data.</text>
</comment>
<proteinExistence type="predicted"/>
<dbReference type="OrthoDB" id="8421922at2"/>
<dbReference type="Proteomes" id="UP000019464">
    <property type="component" value="Unassembled WGS sequence"/>
</dbReference>
<reference evidence="2" key="1">
    <citation type="submission" date="2012-11" db="EMBL/GenBank/DDBJ databases">
        <authorList>
            <person name="Singh A."/>
            <person name="Pinnaka A.K."/>
            <person name="Vaidya B."/>
        </authorList>
    </citation>
    <scope>NUCLEOTIDE SEQUENCE [LARGE SCALE GENOMIC DNA]</scope>
    <source>
        <strain evidence="2">AK23</strain>
    </source>
</reference>